<dbReference type="CDD" id="cd06262">
    <property type="entry name" value="metallo-hydrolase-like_MBL-fold"/>
    <property type="match status" value="1"/>
</dbReference>
<evidence type="ECO:0000259" key="3">
    <source>
        <dbReference type="SMART" id="SM00849"/>
    </source>
</evidence>
<evidence type="ECO:0000313" key="5">
    <source>
        <dbReference type="Proteomes" id="UP000664288"/>
    </source>
</evidence>
<dbReference type="PANTHER" id="PTHR43546:SF3">
    <property type="entry name" value="UPF0173 METAL-DEPENDENT HYDROLASE MJ1163"/>
    <property type="match status" value="1"/>
</dbReference>
<accession>A0ABS3IZA1</accession>
<gene>
    <name evidence="4" type="ORF">J1C47_03710</name>
</gene>
<proteinExistence type="inferred from homology"/>
<feature type="domain" description="Metallo-beta-lactamase" evidence="3">
    <location>
        <begin position="7"/>
        <end position="172"/>
    </location>
</feature>
<evidence type="ECO:0000256" key="2">
    <source>
        <dbReference type="HAMAP-Rule" id="MF_00457"/>
    </source>
</evidence>
<dbReference type="Proteomes" id="UP000664288">
    <property type="component" value="Unassembled WGS sequence"/>
</dbReference>
<dbReference type="NCBIfam" id="NF001911">
    <property type="entry name" value="PRK00685.1"/>
    <property type="match status" value="1"/>
</dbReference>
<keyword evidence="1 2" id="KW-0378">Hydrolase</keyword>
<dbReference type="RefSeq" id="WP_207349369.1">
    <property type="nucleotide sequence ID" value="NZ_JAFMPY010000003.1"/>
</dbReference>
<dbReference type="SUPFAM" id="SSF56281">
    <property type="entry name" value="Metallo-hydrolase/oxidoreductase"/>
    <property type="match status" value="1"/>
</dbReference>
<dbReference type="GO" id="GO:0016787">
    <property type="term" value="F:hydrolase activity"/>
    <property type="evidence" value="ECO:0007669"/>
    <property type="project" value="UniProtKB-KW"/>
</dbReference>
<evidence type="ECO:0000256" key="1">
    <source>
        <dbReference type="ARBA" id="ARBA00022801"/>
    </source>
</evidence>
<dbReference type="HAMAP" id="MF_00457">
    <property type="entry name" value="UPF0173"/>
    <property type="match status" value="1"/>
</dbReference>
<dbReference type="InterPro" id="IPR001279">
    <property type="entry name" value="Metallo-B-lactamas"/>
</dbReference>
<protein>
    <recommendedName>
        <fullName evidence="2">UPF0173 metal-dependent hydrolase J1C47_03710</fullName>
    </recommendedName>
</protein>
<dbReference type="InterPro" id="IPR050114">
    <property type="entry name" value="UPF0173_UPF0282_UlaG_hydrolase"/>
</dbReference>
<dbReference type="EMBL" id="JAFMPY010000003">
    <property type="protein sequence ID" value="MBO0902733.1"/>
    <property type="molecule type" value="Genomic_DNA"/>
</dbReference>
<reference evidence="4 5" key="1">
    <citation type="submission" date="2021-03" db="EMBL/GenBank/DDBJ databases">
        <title>Whole genome sequence of Jiella sp. MQZ13P-4.</title>
        <authorList>
            <person name="Tuo L."/>
        </authorList>
    </citation>
    <scope>NUCLEOTIDE SEQUENCE [LARGE SCALE GENOMIC DNA]</scope>
    <source>
        <strain evidence="4 5">MQZ13P-4</strain>
    </source>
</reference>
<dbReference type="PANTHER" id="PTHR43546">
    <property type="entry name" value="UPF0173 METAL-DEPENDENT HYDROLASE MJ1163-RELATED"/>
    <property type="match status" value="1"/>
</dbReference>
<organism evidence="4 5">
    <name type="scientific">Jiella sonneratiae</name>
    <dbReference type="NCBI Taxonomy" id="2816856"/>
    <lineage>
        <taxon>Bacteria</taxon>
        <taxon>Pseudomonadati</taxon>
        <taxon>Pseudomonadota</taxon>
        <taxon>Alphaproteobacteria</taxon>
        <taxon>Hyphomicrobiales</taxon>
        <taxon>Aurantimonadaceae</taxon>
        <taxon>Jiella</taxon>
    </lineage>
</organism>
<comment type="caution">
    <text evidence="4">The sequence shown here is derived from an EMBL/GenBank/DDBJ whole genome shotgun (WGS) entry which is preliminary data.</text>
</comment>
<dbReference type="Gene3D" id="3.60.15.10">
    <property type="entry name" value="Ribonuclease Z/Hydroxyacylglutathione hydrolase-like"/>
    <property type="match status" value="1"/>
</dbReference>
<comment type="similarity">
    <text evidence="2">Belongs to the UPF0173 family.</text>
</comment>
<keyword evidence="5" id="KW-1185">Reference proteome</keyword>
<dbReference type="InterPro" id="IPR036866">
    <property type="entry name" value="RibonucZ/Hydroxyglut_hydro"/>
</dbReference>
<name>A0ABS3IZA1_9HYPH</name>
<dbReference type="SMART" id="SM00849">
    <property type="entry name" value="Lactamase_B"/>
    <property type="match status" value="1"/>
</dbReference>
<evidence type="ECO:0000313" key="4">
    <source>
        <dbReference type="EMBL" id="MBO0902733.1"/>
    </source>
</evidence>
<dbReference type="Pfam" id="PF13483">
    <property type="entry name" value="Lactamase_B_3"/>
    <property type="match status" value="1"/>
</dbReference>
<dbReference type="InterPro" id="IPR022877">
    <property type="entry name" value="UPF0173"/>
</dbReference>
<sequence>MKITYLGHSAFRIDTGSSVILVDPFLTGNPHFEGNSVDAATSGVTHVVLSHGHFDHVGDTVDIARKSGCKVVGNFELVSWLNKQGVEAIEPLNTGGTAAFGDFSVTLTQAFHSSGSVEENGTVTYLGMPNGLVFHFDSGPTVYHMGDTDIFGDMALIEELHHPKIAMVPVGDRLTMGAAVAALACRRYFAFDKIVPIHWGTLPILDPNPEKFREAMEGDAGKVLTPKVGEPFEV</sequence>